<evidence type="ECO:0000313" key="3">
    <source>
        <dbReference type="EMBL" id="TFC51717.1"/>
    </source>
</evidence>
<proteinExistence type="predicted"/>
<evidence type="ECO:0000259" key="2">
    <source>
        <dbReference type="Pfam" id="PF23636"/>
    </source>
</evidence>
<evidence type="ECO:0000313" key="4">
    <source>
        <dbReference type="Proteomes" id="UP000297403"/>
    </source>
</evidence>
<keyword evidence="1" id="KW-1133">Transmembrane helix</keyword>
<feature type="transmembrane region" description="Helical" evidence="1">
    <location>
        <begin position="38"/>
        <end position="56"/>
    </location>
</feature>
<feature type="domain" description="DUF7144" evidence="2">
    <location>
        <begin position="1"/>
        <end position="84"/>
    </location>
</feature>
<keyword evidence="1" id="KW-0472">Membrane</keyword>
<dbReference type="InterPro" id="IPR055568">
    <property type="entry name" value="DUF7144"/>
</dbReference>
<protein>
    <recommendedName>
        <fullName evidence="2">DUF7144 domain-containing protein</fullName>
    </recommendedName>
</protein>
<feature type="transmembrane region" description="Helical" evidence="1">
    <location>
        <begin position="62"/>
        <end position="82"/>
    </location>
</feature>
<keyword evidence="4" id="KW-1185">Reference proteome</keyword>
<gene>
    <name evidence="3" type="ORF">E3O49_03535</name>
</gene>
<accession>A0AAQ2C862</accession>
<keyword evidence="1" id="KW-0812">Transmembrane</keyword>
<evidence type="ECO:0000256" key="1">
    <source>
        <dbReference type="SAM" id="Phobius"/>
    </source>
</evidence>
<name>A0AAQ2C862_9MICO</name>
<organism evidence="3 4">
    <name type="scientific">Cryobacterium shii</name>
    <dbReference type="NCBI Taxonomy" id="1259235"/>
    <lineage>
        <taxon>Bacteria</taxon>
        <taxon>Bacillati</taxon>
        <taxon>Actinomycetota</taxon>
        <taxon>Actinomycetes</taxon>
        <taxon>Micrococcales</taxon>
        <taxon>Microbacteriaceae</taxon>
        <taxon>Cryobacterium</taxon>
    </lineage>
</organism>
<dbReference type="AlphaFoldDB" id="A0AAQ2C862"/>
<comment type="caution">
    <text evidence="3">The sequence shown here is derived from an EMBL/GenBank/DDBJ whole genome shotgun (WGS) entry which is preliminary data.</text>
</comment>
<dbReference type="EMBL" id="SOFY01000013">
    <property type="protein sequence ID" value="TFC51717.1"/>
    <property type="molecule type" value="Genomic_DNA"/>
</dbReference>
<feature type="transmembrane region" description="Helical" evidence="1">
    <location>
        <begin position="6"/>
        <end position="31"/>
    </location>
</feature>
<dbReference type="Proteomes" id="UP000297403">
    <property type="component" value="Unassembled WGS sequence"/>
</dbReference>
<dbReference type="Pfam" id="PF23636">
    <property type="entry name" value="DUF7144"/>
    <property type="match status" value="1"/>
</dbReference>
<sequence length="84" mass="9254">MMLMLGSWWIIGGIVALVDDTFYVATANYILQFDTTSWGWIHLILGILTLLAGFAIFTGAVWARTIGVILALIGTLEAFAWLPH</sequence>
<reference evidence="3 4" key="1">
    <citation type="submission" date="2019-03" db="EMBL/GenBank/DDBJ databases">
        <title>Genomics of glacier-inhabiting Cryobacterium strains.</title>
        <authorList>
            <person name="Liu Q."/>
            <person name="Xin Y.-H."/>
        </authorList>
    </citation>
    <scope>NUCLEOTIDE SEQUENCE [LARGE SCALE GENOMIC DNA]</scope>
    <source>
        <strain evidence="4">TMT1-22</strain>
    </source>
</reference>